<name>A0A3P6QFY4_CYLGO</name>
<dbReference type="OrthoDB" id="5823646at2759"/>
<reference evidence="1 2" key="1">
    <citation type="submission" date="2018-11" db="EMBL/GenBank/DDBJ databases">
        <authorList>
            <consortium name="Pathogen Informatics"/>
        </authorList>
    </citation>
    <scope>NUCLEOTIDE SEQUENCE [LARGE SCALE GENOMIC DNA]</scope>
</reference>
<dbReference type="EMBL" id="UYRV01002533">
    <property type="protein sequence ID" value="VDK48832.1"/>
    <property type="molecule type" value="Genomic_DNA"/>
</dbReference>
<dbReference type="Proteomes" id="UP000271889">
    <property type="component" value="Unassembled WGS sequence"/>
</dbReference>
<sequence length="187" mass="21209">MTIGRQSAALDSTDSDNPFQFQSFKDLKRAFQEQVRISLGVQWRGRESIKETNPISAQLSEKATTEGPLSLPARLSITGRHSWIAPMWIASLLKKVRERQLCGAAEEGLQPVQRQYVYQEDQLGPPVEHQEFPFDGIFEVGKVKRRQIRFSSNKSILAMAIVVADLKPEERNVIINDLCTYKDFGCL</sequence>
<dbReference type="AlphaFoldDB" id="A0A3P6QFY4"/>
<gene>
    <name evidence="1" type="ORF">CGOC_LOCUS1382</name>
</gene>
<accession>A0A3P6QFY4</accession>
<evidence type="ECO:0000313" key="1">
    <source>
        <dbReference type="EMBL" id="VDK48832.1"/>
    </source>
</evidence>
<keyword evidence="2" id="KW-1185">Reference proteome</keyword>
<proteinExistence type="predicted"/>
<evidence type="ECO:0000313" key="2">
    <source>
        <dbReference type="Proteomes" id="UP000271889"/>
    </source>
</evidence>
<organism evidence="1 2">
    <name type="scientific">Cylicostephanus goldi</name>
    <name type="common">Nematode worm</name>
    <dbReference type="NCBI Taxonomy" id="71465"/>
    <lineage>
        <taxon>Eukaryota</taxon>
        <taxon>Metazoa</taxon>
        <taxon>Ecdysozoa</taxon>
        <taxon>Nematoda</taxon>
        <taxon>Chromadorea</taxon>
        <taxon>Rhabditida</taxon>
        <taxon>Rhabditina</taxon>
        <taxon>Rhabditomorpha</taxon>
        <taxon>Strongyloidea</taxon>
        <taxon>Strongylidae</taxon>
        <taxon>Cylicostephanus</taxon>
    </lineage>
</organism>
<protein>
    <submittedName>
        <fullName evidence="1">Uncharacterized protein</fullName>
    </submittedName>
</protein>